<dbReference type="GO" id="GO:0012505">
    <property type="term" value="C:endomembrane system"/>
    <property type="evidence" value="ECO:0007669"/>
    <property type="project" value="TreeGrafter"/>
</dbReference>
<evidence type="ECO:0000256" key="1">
    <source>
        <dbReference type="ARBA" id="ARBA00007478"/>
    </source>
</evidence>
<feature type="coiled-coil region" evidence="2">
    <location>
        <begin position="395"/>
        <end position="422"/>
    </location>
</feature>
<evidence type="ECO:0000313" key="4">
    <source>
        <dbReference type="Proteomes" id="UP000078046"/>
    </source>
</evidence>
<comment type="caution">
    <text evidence="3">The sequence shown here is derived from an EMBL/GenBank/DDBJ whole genome shotgun (WGS) entry which is preliminary data.</text>
</comment>
<gene>
    <name evidence="3" type="ORF">A3Q56_00622</name>
</gene>
<sequence length="468" mass="55827">MDEKRVPIHIHCNKLMDWLIQRNHCQCDWYKKIKQLENEKNIIFEEIKKDKTLQEALSKCQNSVIKYTNVNYNDFMELYKNLLETHYKEKNVFGQYTKKPMKNFYWCINEYVKNNVYLAEYSYHLTTNLNYKIPELKLIISTLQQDKTSTIHKINKLSLRDASISEKIEKLSIDYNFSNNESKKDIINQIENNVSLDNFKYFNLIMDLIEQLKVFVNTFNNYMNIVENYDKIFNIVDLLYNVKLLNYLTKNKNTTNLAYQNDKTNQDFEDINNTNDQDENIEIITLELEDLEMTQGKNMTVLDMLDNRNKLKIELKFIQNFIESFLYLKIKNPSFTINDCDQILKIKKELLESSQNLNISVLVKNVFDILQDDVFLRMIEIRSNLKCSQDVYNSLLSKKEEISSIRKKIELLRNQESKFNQEIITTKQEMTLVIAETINIKKLIERDVSKKYNDRNVSLIGEINNFVK</sequence>
<dbReference type="PANTHER" id="PTHR14894:SF0">
    <property type="entry name" value="CDK5 REGULATORY SUBUNIT-ASSOCIATED PROTEIN 3"/>
    <property type="match status" value="1"/>
</dbReference>
<evidence type="ECO:0000313" key="3">
    <source>
        <dbReference type="EMBL" id="OAF71648.1"/>
    </source>
</evidence>
<keyword evidence="2" id="KW-0175">Coiled coil</keyword>
<keyword evidence="4" id="KW-1185">Reference proteome</keyword>
<dbReference type="AlphaFoldDB" id="A0A177BBE0"/>
<evidence type="ECO:0000256" key="2">
    <source>
        <dbReference type="SAM" id="Coils"/>
    </source>
</evidence>
<dbReference type="Pfam" id="PF05600">
    <property type="entry name" value="CDK5RAP3"/>
    <property type="match status" value="1"/>
</dbReference>
<dbReference type="OrthoDB" id="340432at2759"/>
<evidence type="ECO:0008006" key="5">
    <source>
        <dbReference type="Google" id="ProtNLM"/>
    </source>
</evidence>
<reference evidence="3 4" key="1">
    <citation type="submission" date="2016-04" db="EMBL/GenBank/DDBJ databases">
        <title>The genome of Intoshia linei affirms orthonectids as highly simplified spiralians.</title>
        <authorList>
            <person name="Mikhailov K.V."/>
            <person name="Slusarev G.S."/>
            <person name="Nikitin M.A."/>
            <person name="Logacheva M.D."/>
            <person name="Penin A."/>
            <person name="Aleoshin V."/>
            <person name="Panchin Y.V."/>
        </authorList>
    </citation>
    <scope>NUCLEOTIDE SEQUENCE [LARGE SCALE GENOMIC DNA]</scope>
    <source>
        <strain evidence="3">Intl2013</strain>
        <tissue evidence="3">Whole animal</tissue>
    </source>
</reference>
<dbReference type="InterPro" id="IPR008491">
    <property type="entry name" value="CDK5RAP3"/>
</dbReference>
<protein>
    <recommendedName>
        <fullName evidence="5">CDK5 regulatory subunit-associated protein 3</fullName>
    </recommendedName>
</protein>
<dbReference type="EMBL" id="LWCA01000035">
    <property type="protein sequence ID" value="OAF71648.1"/>
    <property type="molecule type" value="Genomic_DNA"/>
</dbReference>
<dbReference type="Proteomes" id="UP000078046">
    <property type="component" value="Unassembled WGS sequence"/>
</dbReference>
<name>A0A177BBE0_9BILA</name>
<organism evidence="3 4">
    <name type="scientific">Intoshia linei</name>
    <dbReference type="NCBI Taxonomy" id="1819745"/>
    <lineage>
        <taxon>Eukaryota</taxon>
        <taxon>Metazoa</taxon>
        <taxon>Spiralia</taxon>
        <taxon>Lophotrochozoa</taxon>
        <taxon>Mesozoa</taxon>
        <taxon>Orthonectida</taxon>
        <taxon>Rhopaluridae</taxon>
        <taxon>Intoshia</taxon>
    </lineage>
</organism>
<dbReference type="PANTHER" id="PTHR14894">
    <property type="entry name" value="CDK5 REGULATORY SUBUNIT-ASSOCIATED PROTEIN 3"/>
    <property type="match status" value="1"/>
</dbReference>
<comment type="similarity">
    <text evidence="1">Belongs to the CDK5RAP3 family.</text>
</comment>
<proteinExistence type="inferred from homology"/>
<dbReference type="GO" id="GO:0007346">
    <property type="term" value="P:regulation of mitotic cell cycle"/>
    <property type="evidence" value="ECO:0007669"/>
    <property type="project" value="TreeGrafter"/>
</dbReference>
<accession>A0A177BBE0</accession>